<dbReference type="Proteomes" id="UP001501576">
    <property type="component" value="Unassembled WGS sequence"/>
</dbReference>
<organism evidence="1 2">
    <name type="scientific">Streptomyces mordarskii</name>
    <dbReference type="NCBI Taxonomy" id="1226758"/>
    <lineage>
        <taxon>Bacteria</taxon>
        <taxon>Bacillati</taxon>
        <taxon>Actinomycetota</taxon>
        <taxon>Actinomycetes</taxon>
        <taxon>Kitasatosporales</taxon>
        <taxon>Streptomycetaceae</taxon>
        <taxon>Streptomyces</taxon>
    </lineage>
</organism>
<evidence type="ECO:0000313" key="2">
    <source>
        <dbReference type="Proteomes" id="UP001501576"/>
    </source>
</evidence>
<keyword evidence="2" id="KW-1185">Reference proteome</keyword>
<accession>A0ABP3NMS9</accession>
<evidence type="ECO:0008006" key="3">
    <source>
        <dbReference type="Google" id="ProtNLM"/>
    </source>
</evidence>
<gene>
    <name evidence="1" type="ORF">GCM10010390_58610</name>
</gene>
<evidence type="ECO:0000313" key="1">
    <source>
        <dbReference type="EMBL" id="GAA0548674.1"/>
    </source>
</evidence>
<name>A0ABP3NMS9_9ACTN</name>
<reference evidence="2" key="1">
    <citation type="journal article" date="2019" name="Int. J. Syst. Evol. Microbiol.">
        <title>The Global Catalogue of Microorganisms (GCM) 10K type strain sequencing project: providing services to taxonomists for standard genome sequencing and annotation.</title>
        <authorList>
            <consortium name="The Broad Institute Genomics Platform"/>
            <consortium name="The Broad Institute Genome Sequencing Center for Infectious Disease"/>
            <person name="Wu L."/>
            <person name="Ma J."/>
        </authorList>
    </citation>
    <scope>NUCLEOTIDE SEQUENCE [LARGE SCALE GENOMIC DNA]</scope>
    <source>
        <strain evidence="2">JCM 5052</strain>
    </source>
</reference>
<proteinExistence type="predicted"/>
<dbReference type="EMBL" id="BAAABZ010000056">
    <property type="protein sequence ID" value="GAA0548674.1"/>
    <property type="molecule type" value="Genomic_DNA"/>
</dbReference>
<protein>
    <recommendedName>
        <fullName evidence="3">Amidohydrolase</fullName>
    </recommendedName>
</protein>
<comment type="caution">
    <text evidence="1">The sequence shown here is derived from an EMBL/GenBank/DDBJ whole genome shotgun (WGS) entry which is preliminary data.</text>
</comment>
<sequence>MLAAELIDITLGSGAVILRDGRLQAAAEPTPVPAEALRVPYPRAWPPTRPR</sequence>